<dbReference type="RefSeq" id="WP_166398941.1">
    <property type="nucleotide sequence ID" value="NZ_JAANAS010000001.1"/>
</dbReference>
<organism evidence="8 9">
    <name type="scientific">Psychroflexus maritimus</name>
    <dbReference type="NCBI Taxonomy" id="2714865"/>
    <lineage>
        <taxon>Bacteria</taxon>
        <taxon>Pseudomonadati</taxon>
        <taxon>Bacteroidota</taxon>
        <taxon>Flavobacteriia</taxon>
        <taxon>Flavobacteriales</taxon>
        <taxon>Flavobacteriaceae</taxon>
        <taxon>Psychroflexus</taxon>
    </lineage>
</organism>
<dbReference type="AlphaFoldDB" id="A0A967E5G6"/>
<evidence type="ECO:0000256" key="2">
    <source>
        <dbReference type="ARBA" id="ARBA00022723"/>
    </source>
</evidence>
<feature type="cross-link" description="3'-(S-cysteinyl)-tyrosine (Cys-Tyr)" evidence="6">
    <location>
        <begin position="81"/>
        <end position="141"/>
    </location>
</feature>
<keyword evidence="3 8" id="KW-0223">Dioxygenase</keyword>
<accession>A0A967E5G6</accession>
<dbReference type="Proteomes" id="UP000643701">
    <property type="component" value="Unassembled WGS sequence"/>
</dbReference>
<keyword evidence="6" id="KW-0883">Thioether bond</keyword>
<keyword evidence="2 7" id="KW-0479">Metal-binding</keyword>
<evidence type="ECO:0000313" key="8">
    <source>
        <dbReference type="EMBL" id="NGZ88671.1"/>
    </source>
</evidence>
<evidence type="ECO:0000256" key="4">
    <source>
        <dbReference type="ARBA" id="ARBA00023002"/>
    </source>
</evidence>
<dbReference type="SUPFAM" id="SSF51182">
    <property type="entry name" value="RmlC-like cupins"/>
    <property type="match status" value="1"/>
</dbReference>
<dbReference type="EMBL" id="JAANAS010000001">
    <property type="protein sequence ID" value="NGZ88671.1"/>
    <property type="molecule type" value="Genomic_DNA"/>
</dbReference>
<evidence type="ECO:0000256" key="7">
    <source>
        <dbReference type="PIRSR" id="PIRSR610300-51"/>
    </source>
</evidence>
<evidence type="ECO:0000256" key="6">
    <source>
        <dbReference type="PIRSR" id="PIRSR610300-50"/>
    </source>
</evidence>
<dbReference type="InterPro" id="IPR014710">
    <property type="entry name" value="RmlC-like_jellyroll"/>
</dbReference>
<evidence type="ECO:0000256" key="1">
    <source>
        <dbReference type="ARBA" id="ARBA00006622"/>
    </source>
</evidence>
<dbReference type="CDD" id="cd10548">
    <property type="entry name" value="cupin_CDO"/>
    <property type="match status" value="1"/>
</dbReference>
<name>A0A967E5G6_9FLAO</name>
<reference evidence="8" key="1">
    <citation type="submission" date="2020-03" db="EMBL/GenBank/DDBJ databases">
        <title>Psychroflexus Maritimus sp. nov., isolate from marine sediment.</title>
        <authorList>
            <person name="Zhong Y.-L."/>
        </authorList>
    </citation>
    <scope>NUCLEOTIDE SEQUENCE</scope>
    <source>
        <strain evidence="8">C1</strain>
    </source>
</reference>
<dbReference type="GO" id="GO:0017172">
    <property type="term" value="F:cysteine dioxygenase activity"/>
    <property type="evidence" value="ECO:0007669"/>
    <property type="project" value="TreeGrafter"/>
</dbReference>
<dbReference type="InterPro" id="IPR010300">
    <property type="entry name" value="CDO_1"/>
</dbReference>
<evidence type="ECO:0000256" key="3">
    <source>
        <dbReference type="ARBA" id="ARBA00022964"/>
    </source>
</evidence>
<evidence type="ECO:0000313" key="9">
    <source>
        <dbReference type="Proteomes" id="UP000643701"/>
    </source>
</evidence>
<protein>
    <submittedName>
        <fullName evidence="8">Cysteine dioxygenase</fullName>
    </submittedName>
</protein>
<evidence type="ECO:0000256" key="5">
    <source>
        <dbReference type="ARBA" id="ARBA00023004"/>
    </source>
</evidence>
<comment type="similarity">
    <text evidence="1">Belongs to the cysteine dioxygenase family.</text>
</comment>
<feature type="binding site" evidence="7">
    <location>
        <position position="74"/>
    </location>
    <ligand>
        <name>Fe cation</name>
        <dbReference type="ChEBI" id="CHEBI:24875"/>
        <note>catalytic</note>
    </ligand>
</feature>
<comment type="caution">
    <text evidence="8">The sequence shown here is derived from an EMBL/GenBank/DDBJ whole genome shotgun (WGS) entry which is preliminary data.</text>
</comment>
<dbReference type="PANTHER" id="PTHR12918">
    <property type="entry name" value="CYSTEINE DIOXYGENASE"/>
    <property type="match status" value="1"/>
</dbReference>
<dbReference type="Pfam" id="PF05995">
    <property type="entry name" value="CDO_I"/>
    <property type="match status" value="1"/>
</dbReference>
<dbReference type="InterPro" id="IPR011051">
    <property type="entry name" value="RmlC_Cupin_sf"/>
</dbReference>
<feature type="binding site" evidence="7">
    <location>
        <position position="125"/>
    </location>
    <ligand>
        <name>Fe cation</name>
        <dbReference type="ChEBI" id="CHEBI:24875"/>
        <note>catalytic</note>
    </ligand>
</feature>
<keyword evidence="9" id="KW-1185">Reference proteome</keyword>
<dbReference type="GO" id="GO:0019448">
    <property type="term" value="P:L-cysteine catabolic process"/>
    <property type="evidence" value="ECO:0007669"/>
    <property type="project" value="TreeGrafter"/>
</dbReference>
<proteinExistence type="inferred from homology"/>
<feature type="binding site" evidence="7">
    <location>
        <position position="76"/>
    </location>
    <ligand>
        <name>Fe cation</name>
        <dbReference type="ChEBI" id="CHEBI:24875"/>
        <note>catalytic</note>
    </ligand>
</feature>
<sequence>MNKITSLAQLIEELDHCQGDDYYKIAHRLSIPKEEFYPFAQFTSESYSRICLDKNKQHELLLLCWEKGQETDIHSHDGEECWVYLAEGKIREKRFSGTAEALELIDDVQMKKSGISYMNDEMGYHSLHNIEDGKSMTLHLYVGPINKCEVFCNEEKDFIEKELSYDEVLVGEITN</sequence>
<keyword evidence="4" id="KW-0560">Oxidoreductase</keyword>
<keyword evidence="5 7" id="KW-0408">Iron</keyword>
<gene>
    <name evidence="8" type="ORF">G7034_00175</name>
</gene>
<dbReference type="PANTHER" id="PTHR12918:SF1">
    <property type="entry name" value="CYSTEINE DIOXYGENASE TYPE 1"/>
    <property type="match status" value="1"/>
</dbReference>
<dbReference type="Gene3D" id="2.60.120.10">
    <property type="entry name" value="Jelly Rolls"/>
    <property type="match status" value="1"/>
</dbReference>
<dbReference type="GO" id="GO:0008198">
    <property type="term" value="F:ferrous iron binding"/>
    <property type="evidence" value="ECO:0007669"/>
    <property type="project" value="TreeGrafter"/>
</dbReference>